<evidence type="ECO:0000313" key="1">
    <source>
        <dbReference type="EMBL" id="MYL15658.1"/>
    </source>
</evidence>
<protein>
    <submittedName>
        <fullName evidence="1">Uncharacterized protein</fullName>
    </submittedName>
</protein>
<proteinExistence type="predicted"/>
<gene>
    <name evidence="1" type="ORF">GLW36_03210</name>
</gene>
<reference evidence="1 2" key="1">
    <citation type="submission" date="2019-11" db="EMBL/GenBank/DDBJ databases">
        <title>Genome sequences of 17 halophilic strains isolated from different environments.</title>
        <authorList>
            <person name="Furrow R.E."/>
        </authorList>
    </citation>
    <scope>NUCLEOTIDE SEQUENCE [LARGE SCALE GENOMIC DNA]</scope>
    <source>
        <strain evidence="1 2">22517_05_Cabo</strain>
    </source>
</reference>
<organism evidence="1 2">
    <name type="scientific">Halorubrum distributum</name>
    <dbReference type="NCBI Taxonomy" id="29283"/>
    <lineage>
        <taxon>Archaea</taxon>
        <taxon>Methanobacteriati</taxon>
        <taxon>Methanobacteriota</taxon>
        <taxon>Stenosarchaea group</taxon>
        <taxon>Halobacteria</taxon>
        <taxon>Halobacteriales</taxon>
        <taxon>Haloferacaceae</taxon>
        <taxon>Halorubrum</taxon>
        <taxon>Halorubrum distributum group</taxon>
    </lineage>
</organism>
<accession>A0A6B1IB05</accession>
<comment type="caution">
    <text evidence="1">The sequence shown here is derived from an EMBL/GenBank/DDBJ whole genome shotgun (WGS) entry which is preliminary data.</text>
</comment>
<dbReference type="EMBL" id="WMEO01000003">
    <property type="protein sequence ID" value="MYL15658.1"/>
    <property type="molecule type" value="Genomic_DNA"/>
</dbReference>
<dbReference type="AlphaFoldDB" id="A0A6B1IB05"/>
<dbReference type="Proteomes" id="UP000460194">
    <property type="component" value="Unassembled WGS sequence"/>
</dbReference>
<name>A0A6B1IB05_9EURY</name>
<evidence type="ECO:0000313" key="2">
    <source>
        <dbReference type="Proteomes" id="UP000460194"/>
    </source>
</evidence>
<sequence>MIAQHTALGLDAEGYIHHLDRDAGVVHRIDPETGARERRSDLAAWVAQRDHVALGNAVNVYVHEYIGGSDGPGWVDRDPTNRDVFGGAF</sequence>